<name>A0ABW7D9H1_9PSED</name>
<evidence type="ECO:0000259" key="1">
    <source>
        <dbReference type="Pfam" id="PF13449"/>
    </source>
</evidence>
<dbReference type="EMBL" id="JBIEIL010000004">
    <property type="protein sequence ID" value="MFG6204679.1"/>
    <property type="molecule type" value="Genomic_DNA"/>
</dbReference>
<dbReference type="SUPFAM" id="SSF101898">
    <property type="entry name" value="NHL repeat"/>
    <property type="match status" value="1"/>
</dbReference>
<comment type="caution">
    <text evidence="2">The sequence shown here is derived from an EMBL/GenBank/DDBJ whole genome shotgun (WGS) entry which is preliminary data.</text>
</comment>
<dbReference type="RefSeq" id="WP_394505355.1">
    <property type="nucleotide sequence ID" value="NZ_JBIEIL010000004.1"/>
</dbReference>
<dbReference type="Pfam" id="PF13449">
    <property type="entry name" value="Phytase-like"/>
    <property type="match status" value="1"/>
</dbReference>
<evidence type="ECO:0000313" key="2">
    <source>
        <dbReference type="EMBL" id="MFG6204679.1"/>
    </source>
</evidence>
<sequence>MKLNHSIAVVLLVWSSLGLTADPELRMLSEHPVDGMRGGNLSGLASCDGILWAVSDRDDDQIYRLDTQARVWKAEAVLISVPPVPGDPGRTLSMKTRSFFRALVGNGALDFEGITCDSGKNSYILSETYSAILRIRPDGGTGWLVISPQMLTKAREAGLLGQANALYEGLVVSGLANTEIWLAAERQKRGLVKIKRMLSPMYYTWFCNSVCVVMTEEGLAPQPPQFPDSKWVDKDFSDIALFNNKLYLLDRNAFKICRHEMLTGKQERCWSFAADALFPSRQYAARHGMTEALLVDAQGAWIGVDNNFATRADGESRPIVWRFAAPAGGWDAGL</sequence>
<dbReference type="InterPro" id="IPR027372">
    <property type="entry name" value="Phytase-like_dom"/>
</dbReference>
<proteinExistence type="predicted"/>
<organism evidence="2 3">
    <name type="scientific">Pseudomonas retamae</name>
    <dbReference type="NCBI Taxonomy" id="702110"/>
    <lineage>
        <taxon>Bacteria</taxon>
        <taxon>Pseudomonadati</taxon>
        <taxon>Pseudomonadota</taxon>
        <taxon>Gammaproteobacteria</taxon>
        <taxon>Pseudomonadales</taxon>
        <taxon>Pseudomonadaceae</taxon>
        <taxon>Pseudomonas</taxon>
    </lineage>
</organism>
<accession>A0ABW7D9H1</accession>
<feature type="domain" description="Phytase-like" evidence="1">
    <location>
        <begin position="39"/>
        <end position="187"/>
    </location>
</feature>
<reference evidence="2 3" key="1">
    <citation type="submission" date="2024-10" db="EMBL/GenBank/DDBJ databases">
        <title>Whole genome of Pseudomonas sp Strain RB5.</title>
        <authorList>
            <person name="Selami N."/>
        </authorList>
    </citation>
    <scope>NUCLEOTIDE SEQUENCE [LARGE SCALE GENOMIC DNA]</scope>
    <source>
        <strain evidence="2 3">RB5</strain>
    </source>
</reference>
<keyword evidence="3" id="KW-1185">Reference proteome</keyword>
<protein>
    <submittedName>
        <fullName evidence="2">Esterase-like activity of phytase family protein</fullName>
    </submittedName>
</protein>
<dbReference type="Proteomes" id="UP001605918">
    <property type="component" value="Unassembled WGS sequence"/>
</dbReference>
<gene>
    <name evidence="2" type="ORF">ACGSLL_09915</name>
</gene>
<evidence type="ECO:0000313" key="3">
    <source>
        <dbReference type="Proteomes" id="UP001605918"/>
    </source>
</evidence>